<dbReference type="InterPro" id="IPR002205">
    <property type="entry name" value="Topo_IIA_dom_A"/>
</dbReference>
<sequence>MDEQQVDKIVPVCLESEMQTSYIDYAMSVIITRALPDVRDGLKPVHRRILYAMHEAGMTPNKPYKKSARIVGEVLGKYHPHGDSSVYDATVRLAQDFSTRYPLVDGHGNFGSVDGDSAAAMRYTEVRMAKITGEMLEDIDKETVDFMPNYDGSLQEPTVLPSKIPNLLVNGSAGIAVGMATNIPPHNLGEVIDGCVLLIDNPEASLEEIMTKIKGPDFPTGAKIMGRDGIIKAYSTGRGSIKMRSCATIEPMNKGKHRIVVTEIPYQVNKARVIESIADLSRNKEIDGITALRDESDRKGMRIVVELRADVNPDIVLNKLYKHTQLQETFGVIMLALVNGHPRVLTLKQILNYYLDHQKDVITRRSKFELDKALARAHILEGLLIALDHIDEVIKTIRESATDDIAKQSLMSKFGLSEKQAIAILDMRLRRLTGLEREKIEEEYAELEKRIAYLRSVLADEHKVMEIVKTELLDAKKKFGDERRTQIVADSSDFSIEDMIPNERMVLTLTRRGYMKRINANVYHTQNKGGRGIKGMGTKDEDAVNHLLYTSAWNTVLFFTNFGRVYRLKAYEIPEANSRNSKGIAAINILPLSNGEKVNALIDLDQVDPSMNLFMVTEKGLVKKTPLHEFKNVRRNGLIAISLMEGDHLAKVRLTNGDQTIILATKLGMAICFNENDVRPMGRNTRGVRGITLSEGDMVIGADVLEPDCQVLTVSEEGFGKRNNIDAYKVQLRGGKGIKNFKITPKTGDIVGVEVVHEGQELMLITSNGIVIRTDIESIGIKKGRNTSGVKIQKLEGDDKVAALDTIAIEGNDELDTIAIEGNDEEEKEQTKLFK</sequence>
<dbReference type="Gene3D" id="3.90.199.10">
    <property type="entry name" value="Topoisomerase II, domain 5"/>
    <property type="match status" value="1"/>
</dbReference>
<dbReference type="EC" id="5.6.2.2" evidence="8"/>
<evidence type="ECO:0000313" key="12">
    <source>
        <dbReference type="EMBL" id="MEQ2421615.1"/>
    </source>
</evidence>
<evidence type="ECO:0000256" key="3">
    <source>
        <dbReference type="ARBA" id="ARBA00022741"/>
    </source>
</evidence>
<gene>
    <name evidence="8 12" type="primary">gyrA</name>
    <name evidence="12" type="ORF">WMO23_02550</name>
</gene>
<dbReference type="InterPro" id="IPR050220">
    <property type="entry name" value="Type_II_DNA_Topoisomerases"/>
</dbReference>
<comment type="catalytic activity">
    <reaction evidence="1 8 9">
        <text>ATP-dependent breakage, passage and rejoining of double-stranded DNA.</text>
        <dbReference type="EC" id="5.6.2.2"/>
    </reaction>
</comment>
<dbReference type="InterPro" id="IPR006691">
    <property type="entry name" value="GyrA/parC_rep"/>
</dbReference>
<dbReference type="RefSeq" id="WP_292108149.1">
    <property type="nucleotide sequence ID" value="NZ_JBBMEU010000009.1"/>
</dbReference>
<evidence type="ECO:0000259" key="11">
    <source>
        <dbReference type="PROSITE" id="PS52040"/>
    </source>
</evidence>
<keyword evidence="3 8" id="KW-0547">Nucleotide-binding</keyword>
<dbReference type="Gene3D" id="1.10.268.10">
    <property type="entry name" value="Topoisomerase, domain 3"/>
    <property type="match status" value="1"/>
</dbReference>
<dbReference type="NCBIfam" id="NF004044">
    <property type="entry name" value="PRK05561.1"/>
    <property type="match status" value="1"/>
</dbReference>
<dbReference type="GO" id="GO:0003918">
    <property type="term" value="F:DNA topoisomerase type II (double strand cut, ATP-hydrolyzing) activity"/>
    <property type="evidence" value="ECO:0007669"/>
    <property type="project" value="UniProtKB-EC"/>
</dbReference>
<keyword evidence="8" id="KW-0963">Cytoplasm</keyword>
<name>A0ABV1CTY5_9FIRM</name>
<evidence type="ECO:0000256" key="9">
    <source>
        <dbReference type="PROSITE-ProRule" id="PRU01384"/>
    </source>
</evidence>
<evidence type="ECO:0000256" key="2">
    <source>
        <dbReference type="ARBA" id="ARBA00008263"/>
    </source>
</evidence>
<comment type="function">
    <text evidence="8">A type II topoisomerase that negatively supercoils closed circular double-stranded (ds) DNA in an ATP-dependent manner to modulate DNA topology and maintain chromosomes in an underwound state. Negative supercoiling favors strand separation, and DNA replication, transcription, recombination and repair, all of which involve strand separation. Also able to catalyze the interconversion of other topological isomers of dsDNA rings, including catenanes and knotted rings. Type II topoisomerases break and join 2 DNA strands simultaneously in an ATP-dependent manner.</text>
</comment>
<dbReference type="Gene3D" id="2.120.10.90">
    <property type="entry name" value="DNA gyrase/topoisomerase IV, subunit A, C-terminal"/>
    <property type="match status" value="1"/>
</dbReference>
<evidence type="ECO:0000256" key="10">
    <source>
        <dbReference type="SAM" id="Coils"/>
    </source>
</evidence>
<protein>
    <recommendedName>
        <fullName evidence="8">DNA gyrase subunit A</fullName>
        <ecNumber evidence="8">5.6.2.2</ecNumber>
    </recommendedName>
</protein>
<evidence type="ECO:0000256" key="1">
    <source>
        <dbReference type="ARBA" id="ARBA00000185"/>
    </source>
</evidence>
<dbReference type="HAMAP" id="MF_01897">
    <property type="entry name" value="GyrA"/>
    <property type="match status" value="1"/>
</dbReference>
<dbReference type="CDD" id="cd00187">
    <property type="entry name" value="TOP4c"/>
    <property type="match status" value="1"/>
</dbReference>
<dbReference type="PROSITE" id="PS52040">
    <property type="entry name" value="TOPO_IIA"/>
    <property type="match status" value="1"/>
</dbReference>
<dbReference type="InterPro" id="IPR035516">
    <property type="entry name" value="Gyrase/topoIV_suA_C"/>
</dbReference>
<keyword evidence="6 8" id="KW-0238">DNA-binding</keyword>
<dbReference type="NCBIfam" id="TIGR01063">
    <property type="entry name" value="gyrA"/>
    <property type="match status" value="1"/>
</dbReference>
<evidence type="ECO:0000256" key="8">
    <source>
        <dbReference type="HAMAP-Rule" id="MF_01897"/>
    </source>
</evidence>
<accession>A0ABV1CTY5</accession>
<comment type="miscellaneous">
    <text evidence="8">Few gyrases are as efficient as E.coli at forming negative supercoils. Not all organisms have 2 type II topoisomerases; in organisms with a single type II topoisomerase this enzyme also has to decatenate newly replicated chromosomes.</text>
</comment>
<feature type="domain" description="Topo IIA-type catalytic" evidence="11">
    <location>
        <begin position="35"/>
        <end position="499"/>
    </location>
</feature>
<dbReference type="Pfam" id="PF03989">
    <property type="entry name" value="DNA_gyraseA_C"/>
    <property type="match status" value="6"/>
</dbReference>
<dbReference type="PANTHER" id="PTHR43493:SF5">
    <property type="entry name" value="DNA GYRASE SUBUNIT A, CHLOROPLASTIC_MITOCHONDRIAL"/>
    <property type="match status" value="1"/>
</dbReference>
<dbReference type="InterPro" id="IPR013758">
    <property type="entry name" value="Topo_IIA_A/C_ab"/>
</dbReference>
<evidence type="ECO:0000313" key="13">
    <source>
        <dbReference type="Proteomes" id="UP001433088"/>
    </source>
</evidence>
<dbReference type="InterPro" id="IPR013760">
    <property type="entry name" value="Topo_IIA-like_dom_sf"/>
</dbReference>
<dbReference type="InterPro" id="IPR013757">
    <property type="entry name" value="Topo_IIA_A_a_sf"/>
</dbReference>
<evidence type="ECO:0000256" key="7">
    <source>
        <dbReference type="ARBA" id="ARBA00023235"/>
    </source>
</evidence>
<dbReference type="SUPFAM" id="SSF56719">
    <property type="entry name" value="Type II DNA topoisomerase"/>
    <property type="match status" value="1"/>
</dbReference>
<proteinExistence type="inferred from homology"/>
<comment type="similarity">
    <text evidence="2 8">Belongs to the type II topoisomerase GyrA/ParC subunit family.</text>
</comment>
<dbReference type="EMBL" id="JBBMEU010000009">
    <property type="protein sequence ID" value="MEQ2421615.1"/>
    <property type="molecule type" value="Genomic_DNA"/>
</dbReference>
<comment type="caution">
    <text evidence="12">The sequence shown here is derived from an EMBL/GenBank/DDBJ whole genome shotgun (WGS) entry which is preliminary data.</text>
</comment>
<dbReference type="NCBIfam" id="NF004043">
    <property type="entry name" value="PRK05560.1"/>
    <property type="match status" value="1"/>
</dbReference>
<keyword evidence="7 8" id="KW-0413">Isomerase</keyword>
<keyword evidence="10" id="KW-0175">Coiled coil</keyword>
<keyword evidence="5 8" id="KW-0799">Topoisomerase</keyword>
<evidence type="ECO:0000256" key="6">
    <source>
        <dbReference type="ARBA" id="ARBA00023125"/>
    </source>
</evidence>
<comment type="subcellular location">
    <subcellularLocation>
        <location evidence="8">Cytoplasm</location>
    </subcellularLocation>
</comment>
<comment type="subunit">
    <text evidence="8">Heterotetramer, composed of two GyrA and two GyrB chains. In the heterotetramer, GyrA contains the active site tyrosine that forms a transient covalent intermediate with DNA, while GyrB binds cofactors and catalyzes ATP hydrolysis.</text>
</comment>
<dbReference type="SUPFAM" id="SSF101904">
    <property type="entry name" value="GyrA/ParC C-terminal domain-like"/>
    <property type="match status" value="1"/>
</dbReference>
<evidence type="ECO:0000256" key="5">
    <source>
        <dbReference type="ARBA" id="ARBA00023029"/>
    </source>
</evidence>
<keyword evidence="13" id="KW-1185">Reference proteome</keyword>
<dbReference type="SMART" id="SM00434">
    <property type="entry name" value="TOP4c"/>
    <property type="match status" value="1"/>
</dbReference>
<feature type="coiled-coil region" evidence="10">
    <location>
        <begin position="430"/>
        <end position="457"/>
    </location>
</feature>
<organism evidence="12 13">
    <name type="scientific">Megasphaera intestinihominis</name>
    <dbReference type="NCBI Taxonomy" id="3133159"/>
    <lineage>
        <taxon>Bacteria</taxon>
        <taxon>Bacillati</taxon>
        <taxon>Bacillota</taxon>
        <taxon>Negativicutes</taxon>
        <taxon>Veillonellales</taxon>
        <taxon>Veillonellaceae</taxon>
        <taxon>Megasphaera</taxon>
    </lineage>
</organism>
<reference evidence="12 13" key="1">
    <citation type="submission" date="2024-03" db="EMBL/GenBank/DDBJ databases">
        <title>Human intestinal bacterial collection.</title>
        <authorList>
            <person name="Pauvert C."/>
            <person name="Hitch T.C.A."/>
            <person name="Clavel T."/>
        </authorList>
    </citation>
    <scope>NUCLEOTIDE SEQUENCE [LARGE SCALE GENOMIC DNA]</scope>
    <source>
        <strain evidence="12 13">CLA-AA-H81</strain>
    </source>
</reference>
<evidence type="ECO:0000256" key="4">
    <source>
        <dbReference type="ARBA" id="ARBA00022840"/>
    </source>
</evidence>
<keyword evidence="4 8" id="KW-0067">ATP-binding</keyword>
<dbReference type="Proteomes" id="UP001433088">
    <property type="component" value="Unassembled WGS sequence"/>
</dbReference>
<dbReference type="PANTHER" id="PTHR43493">
    <property type="entry name" value="DNA GYRASE/TOPOISOMERASE SUBUNIT A"/>
    <property type="match status" value="1"/>
</dbReference>
<dbReference type="Pfam" id="PF00521">
    <property type="entry name" value="DNA_topoisoIV"/>
    <property type="match status" value="1"/>
</dbReference>
<dbReference type="Gene3D" id="3.30.1360.40">
    <property type="match status" value="1"/>
</dbReference>
<comment type="caution">
    <text evidence="8">Lacks conserved residue(s) required for the propagation of feature annotation.</text>
</comment>
<dbReference type="InterPro" id="IPR005743">
    <property type="entry name" value="GyrA"/>
</dbReference>
<feature type="active site" description="O-(5'-phospho-DNA)-tyrosine intermediate" evidence="8 9">
    <location>
        <position position="123"/>
    </location>
</feature>